<gene>
    <name evidence="8" type="ordered locus">Celgi_2600</name>
</gene>
<dbReference type="InterPro" id="IPR013325">
    <property type="entry name" value="RNA_pol_sigma_r2"/>
</dbReference>
<evidence type="ECO:0000256" key="3">
    <source>
        <dbReference type="ARBA" id="ARBA00023082"/>
    </source>
</evidence>
<keyword evidence="3" id="KW-0731">Sigma factor</keyword>
<dbReference type="NCBIfam" id="TIGR02937">
    <property type="entry name" value="sigma70-ECF"/>
    <property type="match status" value="1"/>
</dbReference>
<name>F8A3A6_CELGA</name>
<dbReference type="CDD" id="cd06171">
    <property type="entry name" value="Sigma70_r4"/>
    <property type="match status" value="1"/>
</dbReference>
<accession>F8A3A6</accession>
<reference evidence="9" key="1">
    <citation type="submission" date="2011-04" db="EMBL/GenBank/DDBJ databases">
        <title>Complete sequence of Cellvibrio gilvus ATCC 13127.</title>
        <authorList>
            <person name="Lucas S."/>
            <person name="Han J."/>
            <person name="Lapidus A."/>
            <person name="Cheng J.-F."/>
            <person name="Goodwin L."/>
            <person name="Pitluck S."/>
            <person name="Peters L."/>
            <person name="Munk A."/>
            <person name="Detter J.C."/>
            <person name="Han C."/>
            <person name="Tapia R."/>
            <person name="Land M."/>
            <person name="Hauser L."/>
            <person name="Kyrpides N."/>
            <person name="Ivanova N."/>
            <person name="Ovchinnikova G."/>
            <person name="Pagani I."/>
            <person name="Mead D."/>
            <person name="Brumm P."/>
            <person name="Woyke T."/>
        </authorList>
    </citation>
    <scope>NUCLEOTIDE SEQUENCE [LARGE SCALE GENOMIC DNA]</scope>
    <source>
        <strain evidence="9">ATCC 13127 / NRRL B-14078</strain>
    </source>
</reference>
<dbReference type="SUPFAM" id="SSF88946">
    <property type="entry name" value="Sigma2 domain of RNA polymerase sigma factors"/>
    <property type="match status" value="1"/>
</dbReference>
<feature type="domain" description="RNA polymerase sigma-70 region 2" evidence="6">
    <location>
        <begin position="22"/>
        <end position="89"/>
    </location>
</feature>
<keyword evidence="4" id="KW-0238">DNA-binding</keyword>
<dbReference type="Pfam" id="PF04545">
    <property type="entry name" value="Sigma70_r4"/>
    <property type="match status" value="1"/>
</dbReference>
<dbReference type="Gene3D" id="1.10.10.10">
    <property type="entry name" value="Winged helix-like DNA-binding domain superfamily/Winged helix DNA-binding domain"/>
    <property type="match status" value="1"/>
</dbReference>
<dbReference type="STRING" id="593907.Celgi_2600"/>
<dbReference type="AlphaFoldDB" id="F8A3A6"/>
<dbReference type="InterPro" id="IPR007630">
    <property type="entry name" value="RNA_pol_sigma70_r4"/>
</dbReference>
<evidence type="ECO:0000256" key="2">
    <source>
        <dbReference type="ARBA" id="ARBA00023015"/>
    </source>
</evidence>
<dbReference type="InterPro" id="IPR014284">
    <property type="entry name" value="RNA_pol_sigma-70_dom"/>
</dbReference>
<dbReference type="Pfam" id="PF04542">
    <property type="entry name" value="Sigma70_r2"/>
    <property type="match status" value="1"/>
</dbReference>
<dbReference type="InterPro" id="IPR036388">
    <property type="entry name" value="WH-like_DNA-bd_sf"/>
</dbReference>
<proteinExistence type="inferred from homology"/>
<protein>
    <submittedName>
        <fullName evidence="8">RNA polymerase, sigma-24 subunit, ECF subfamily</fullName>
    </submittedName>
</protein>
<keyword evidence="2" id="KW-0805">Transcription regulation</keyword>
<dbReference type="InterPro" id="IPR013324">
    <property type="entry name" value="RNA_pol_sigma_r3/r4-like"/>
</dbReference>
<dbReference type="EMBL" id="CP002665">
    <property type="protein sequence ID" value="AEI13099.1"/>
    <property type="molecule type" value="Genomic_DNA"/>
</dbReference>
<organism evidence="8 9">
    <name type="scientific">Cellulomonas gilvus (strain ATCC 13127 / NRRL B-14078)</name>
    <name type="common">Cellvibrio gilvus</name>
    <dbReference type="NCBI Taxonomy" id="593907"/>
    <lineage>
        <taxon>Bacteria</taxon>
        <taxon>Bacillati</taxon>
        <taxon>Actinomycetota</taxon>
        <taxon>Actinomycetes</taxon>
        <taxon>Micrococcales</taxon>
        <taxon>Cellulomonadaceae</taxon>
        <taxon>Cellulomonas</taxon>
    </lineage>
</organism>
<keyword evidence="9" id="KW-1185">Reference proteome</keyword>
<dbReference type="KEGG" id="cga:Celgi_2600"/>
<sequence length="197" mass="21419">MWSDEVEGGEVPHRADDVLTELVHRRGPALVAYAHLLSGDHAAAQDLVQDALVRVFGRLRRGFTPDSAEAYVRRAILTVFLDDRRRQGRFAGVRHVVATPDEAPPEPPADARLDLRTALATLGPQHRAAVVLRYYDDLTVPEVAACMNVSTGTAKRYVHDALRRLEGVLGPLATGDDDEATAVVPLAARSRAGEEDS</sequence>
<dbReference type="InterPro" id="IPR007627">
    <property type="entry name" value="RNA_pol_sigma70_r2"/>
</dbReference>
<dbReference type="PANTHER" id="PTHR43133">
    <property type="entry name" value="RNA POLYMERASE ECF-TYPE SIGMA FACTO"/>
    <property type="match status" value="1"/>
</dbReference>
<dbReference type="SUPFAM" id="SSF88659">
    <property type="entry name" value="Sigma3 and sigma4 domains of RNA polymerase sigma factors"/>
    <property type="match status" value="1"/>
</dbReference>
<evidence type="ECO:0000313" key="8">
    <source>
        <dbReference type="EMBL" id="AEI13099.1"/>
    </source>
</evidence>
<evidence type="ECO:0000256" key="4">
    <source>
        <dbReference type="ARBA" id="ARBA00023125"/>
    </source>
</evidence>
<dbReference type="GO" id="GO:0016987">
    <property type="term" value="F:sigma factor activity"/>
    <property type="evidence" value="ECO:0007669"/>
    <property type="project" value="UniProtKB-KW"/>
</dbReference>
<dbReference type="PANTHER" id="PTHR43133:SF50">
    <property type="entry name" value="ECF RNA POLYMERASE SIGMA FACTOR SIGM"/>
    <property type="match status" value="1"/>
</dbReference>
<dbReference type="eggNOG" id="COG1595">
    <property type="taxonomic scope" value="Bacteria"/>
</dbReference>
<dbReference type="HOGENOM" id="CLU_047691_15_4_11"/>
<dbReference type="GO" id="GO:0003677">
    <property type="term" value="F:DNA binding"/>
    <property type="evidence" value="ECO:0007669"/>
    <property type="project" value="UniProtKB-KW"/>
</dbReference>
<evidence type="ECO:0000259" key="6">
    <source>
        <dbReference type="Pfam" id="PF04542"/>
    </source>
</evidence>
<dbReference type="Proteomes" id="UP000000485">
    <property type="component" value="Chromosome"/>
</dbReference>
<dbReference type="InterPro" id="IPR039425">
    <property type="entry name" value="RNA_pol_sigma-70-like"/>
</dbReference>
<dbReference type="Gene3D" id="1.10.1740.10">
    <property type="match status" value="1"/>
</dbReference>
<keyword evidence="5" id="KW-0804">Transcription</keyword>
<evidence type="ECO:0000259" key="7">
    <source>
        <dbReference type="Pfam" id="PF04545"/>
    </source>
</evidence>
<evidence type="ECO:0000256" key="5">
    <source>
        <dbReference type="ARBA" id="ARBA00023163"/>
    </source>
</evidence>
<comment type="similarity">
    <text evidence="1">Belongs to the sigma-70 factor family. ECF subfamily.</text>
</comment>
<feature type="domain" description="RNA polymerase sigma-70 region 4" evidence="7">
    <location>
        <begin position="118"/>
        <end position="165"/>
    </location>
</feature>
<dbReference type="GO" id="GO:0006352">
    <property type="term" value="P:DNA-templated transcription initiation"/>
    <property type="evidence" value="ECO:0007669"/>
    <property type="project" value="InterPro"/>
</dbReference>
<evidence type="ECO:0000313" key="9">
    <source>
        <dbReference type="Proteomes" id="UP000000485"/>
    </source>
</evidence>
<evidence type="ECO:0000256" key="1">
    <source>
        <dbReference type="ARBA" id="ARBA00010641"/>
    </source>
</evidence>